<evidence type="ECO:0008006" key="4">
    <source>
        <dbReference type="Google" id="ProtNLM"/>
    </source>
</evidence>
<dbReference type="SUPFAM" id="SSF56935">
    <property type="entry name" value="Porins"/>
    <property type="match status" value="1"/>
</dbReference>
<sequence>MSRARSRVLLGLFAGGAVCGTAHADRPEFGAFINLDQIAESQLHGPGSDDVTYTEVSGTLTARISNRRIVASGTYHLSYRIPEAGGIDKSFNQDGLMRLQANVIDEWLTLETGALITRSRVDASGAAPQFNIGNPQNLTQTYSAFVQPTIMHRIGDLGLGLSYRYAYTQNATSQDNVPVNGPIDDRFDSSKGQQVTLDIGMDPGNLPFGWKVSSEYRHENTTNLAQHFRALNVIGEVRVPLASVPIALVASGGYERTRTSERSPLLDPVTGLPVRGKGGRFVVDPASARQLTYEVEGLIANAGVIWRPSRRTRMEARVGRRYGDLSVTGLIEMRPSERSGLTLIVTDRVESFGQGVSNGLAGAPPTLDVNQIDPSSSYQQCLFGKTSGSGKCIASSLGQASANSYRERAANIIFTRTMRTWTFSGGLGYARRTYIDNPNSPFSLDGVVDQSFFSSLSIGRPLSRTSGVSFSFTGNLFKNGQVGASDVMSGSFSTNYYQSFGRGIQMQASVSVDGSKQDGMTTDVSGRARLGLQYRF</sequence>
<dbReference type="AlphaFoldDB" id="A0A975HG34"/>
<reference evidence="2" key="2">
    <citation type="submission" date="2021-04" db="EMBL/GenBank/DDBJ databases">
        <title>Isolation and genomic analysis of the ibuprofen-degrading bacterium Sphingomonas strain MPO218.</title>
        <authorList>
            <person name="Aulestia M."/>
            <person name="Flores A."/>
            <person name="Mangas E.L."/>
            <person name="Perez-Pulido A.J."/>
            <person name="Santero E."/>
            <person name="Camacho E.M."/>
        </authorList>
    </citation>
    <scope>NUCLEOTIDE SEQUENCE</scope>
    <source>
        <strain evidence="2">MPO218</strain>
    </source>
</reference>
<accession>A0A975HG34</accession>
<protein>
    <recommendedName>
        <fullName evidence="4">Glycine-rich cell wall structural protein</fullName>
    </recommendedName>
</protein>
<evidence type="ECO:0000313" key="2">
    <source>
        <dbReference type="EMBL" id="QTH24073.1"/>
    </source>
</evidence>
<evidence type="ECO:0000256" key="1">
    <source>
        <dbReference type="SAM" id="SignalP"/>
    </source>
</evidence>
<feature type="signal peptide" evidence="1">
    <location>
        <begin position="1"/>
        <end position="24"/>
    </location>
</feature>
<feature type="chain" id="PRO_5037655849" description="Glycine-rich cell wall structural protein" evidence="1">
    <location>
        <begin position="25"/>
        <end position="536"/>
    </location>
</feature>
<keyword evidence="1" id="KW-0732">Signal</keyword>
<gene>
    <name evidence="2" type="ORF">HRJ34_11520</name>
</gene>
<dbReference type="Proteomes" id="UP000664914">
    <property type="component" value="Chromosome"/>
</dbReference>
<proteinExistence type="predicted"/>
<dbReference type="EMBL" id="CP059319">
    <property type="protein sequence ID" value="QTH24073.1"/>
    <property type="molecule type" value="Genomic_DNA"/>
</dbReference>
<name>A0A975HG34_9SPHN</name>
<evidence type="ECO:0000313" key="3">
    <source>
        <dbReference type="Proteomes" id="UP000664914"/>
    </source>
</evidence>
<reference evidence="2" key="1">
    <citation type="submission" date="2020-07" db="EMBL/GenBank/DDBJ databases">
        <authorList>
            <person name="Camacho E."/>
        </authorList>
    </citation>
    <scope>NUCLEOTIDE SEQUENCE</scope>
    <source>
        <strain evidence="2">MPO218</strain>
    </source>
</reference>
<dbReference type="RefSeq" id="WP_029995585.1">
    <property type="nucleotide sequence ID" value="NZ_CP059319.1"/>
</dbReference>
<organism evidence="2 3">
    <name type="scientific">Rhizorhabdus wittichii</name>
    <dbReference type="NCBI Taxonomy" id="160791"/>
    <lineage>
        <taxon>Bacteria</taxon>
        <taxon>Pseudomonadati</taxon>
        <taxon>Pseudomonadota</taxon>
        <taxon>Alphaproteobacteria</taxon>
        <taxon>Sphingomonadales</taxon>
        <taxon>Sphingomonadaceae</taxon>
        <taxon>Rhizorhabdus</taxon>
    </lineage>
</organism>